<dbReference type="PANTHER" id="PTHR31350:SF21">
    <property type="entry name" value="F-BOX ONLY PROTEIN 21"/>
    <property type="match status" value="1"/>
</dbReference>
<dbReference type="AlphaFoldDB" id="A0A1T4U449"/>
<protein>
    <submittedName>
        <fullName evidence="3">Regulator of sirC expression, contains transglutaminase-like and TPR domains</fullName>
    </submittedName>
</protein>
<dbReference type="InterPro" id="IPR011990">
    <property type="entry name" value="TPR-like_helical_dom_sf"/>
</dbReference>
<proteinExistence type="inferred from homology"/>
<dbReference type="Pfam" id="PF13371">
    <property type="entry name" value="TPR_9"/>
    <property type="match status" value="1"/>
</dbReference>
<dbReference type="Proteomes" id="UP000190162">
    <property type="component" value="Unassembled WGS sequence"/>
</dbReference>
<keyword evidence="4" id="KW-1185">Reference proteome</keyword>
<dbReference type="Pfam" id="PF13369">
    <property type="entry name" value="Transglut_core2"/>
    <property type="match status" value="1"/>
</dbReference>
<name>A0A1T4U449_9GAMM</name>
<accession>A0A1T4U449</accession>
<reference evidence="4" key="1">
    <citation type="submission" date="2017-02" db="EMBL/GenBank/DDBJ databases">
        <authorList>
            <person name="Varghese N."/>
            <person name="Submissions S."/>
        </authorList>
    </citation>
    <scope>NUCLEOTIDE SEQUENCE [LARGE SCALE GENOMIC DNA]</scope>
    <source>
        <strain evidence="4">DSM 22720</strain>
    </source>
</reference>
<organism evidence="3 4">
    <name type="scientific">Enterovibrio nigricans DSM 22720</name>
    <dbReference type="NCBI Taxonomy" id="1121868"/>
    <lineage>
        <taxon>Bacteria</taxon>
        <taxon>Pseudomonadati</taxon>
        <taxon>Pseudomonadota</taxon>
        <taxon>Gammaproteobacteria</taxon>
        <taxon>Vibrionales</taxon>
        <taxon>Vibrionaceae</taxon>
        <taxon>Enterovibrio</taxon>
    </lineage>
</organism>
<dbReference type="InterPro" id="IPR032698">
    <property type="entry name" value="SirB1_N"/>
</dbReference>
<evidence type="ECO:0000259" key="2">
    <source>
        <dbReference type="Pfam" id="PF13369"/>
    </source>
</evidence>
<dbReference type="PANTHER" id="PTHR31350">
    <property type="entry name" value="SI:DKEY-261L7.2"/>
    <property type="match status" value="1"/>
</dbReference>
<gene>
    <name evidence="3" type="ORF">SAMN02745132_00707</name>
</gene>
<evidence type="ECO:0000256" key="1">
    <source>
        <dbReference type="ARBA" id="ARBA00007100"/>
    </source>
</evidence>
<dbReference type="SUPFAM" id="SSF48452">
    <property type="entry name" value="TPR-like"/>
    <property type="match status" value="1"/>
</dbReference>
<evidence type="ECO:0000313" key="3">
    <source>
        <dbReference type="EMBL" id="SKA47349.1"/>
    </source>
</evidence>
<evidence type="ECO:0000313" key="4">
    <source>
        <dbReference type="Proteomes" id="UP000190162"/>
    </source>
</evidence>
<sequence>MVVGVKMIAFTDQELDELSLVEGALALNAAIDPSTSLHWVRAELELLAKEAENALAGEANDELRLEGLLRLFYKDWGFRGDFEQYFSSENAFVEKVLKRRKGIPVSLGAVLLFLTKRLELPVEPVGFPTQLILKVNWRDREPSYINPFDGEFLSQRTLRGWLIGKEGPIAQLRPEDLDVSDNPTLVGRWLAVIKRALLREEKYDMALRCSELALTFSPDDPYEIRDRGYIFQQLKCDWVAAEDYEYFIAQCPDDPAAELLKLQVRVLTAEAPIFH</sequence>
<dbReference type="EMBL" id="FUXU01000005">
    <property type="protein sequence ID" value="SKA47349.1"/>
    <property type="molecule type" value="Genomic_DNA"/>
</dbReference>
<feature type="domain" description="Protein SirB1 N-terminal" evidence="2">
    <location>
        <begin position="39"/>
        <end position="190"/>
    </location>
</feature>
<comment type="similarity">
    <text evidence="1">Belongs to the UPF0162 family.</text>
</comment>